<dbReference type="Gene3D" id="3.10.450.50">
    <property type="match status" value="1"/>
</dbReference>
<gene>
    <name evidence="2" type="ORF">LSALG_LOCUS36597</name>
</gene>
<evidence type="ECO:0000313" key="2">
    <source>
        <dbReference type="EMBL" id="CAI9297808.1"/>
    </source>
</evidence>
<sequence>MAAMMIIMIPLPTTTTTKSSIAPFPLSSSSSTFSYFTTRRRRKSTHSEYIDRFSFRSTPTDSNPVILSNLSEGEVSSPPSVVSSSSLDSASDVVRRFYEGINSRDLSTVVDLIAEDCVYEDLVFPQPFIGRKAILEFFEKFIYTISQDLQFAIDDISGEDTLAVGVTWHLEWKGKPFPFSKGCSFYRLEVVNGQRKIIYGRDIVEPAVKPGDLALVAIRGVTWLLQQFPQLAELF</sequence>
<dbReference type="InterPro" id="IPR032710">
    <property type="entry name" value="NTF2-like_dom_sf"/>
</dbReference>
<dbReference type="InterPro" id="IPR037401">
    <property type="entry name" value="SnoaL-like"/>
</dbReference>
<reference evidence="2" key="1">
    <citation type="submission" date="2023-04" db="EMBL/GenBank/DDBJ databases">
        <authorList>
            <person name="Vijverberg K."/>
            <person name="Xiong W."/>
            <person name="Schranz E."/>
        </authorList>
    </citation>
    <scope>NUCLEOTIDE SEQUENCE</scope>
</reference>
<evidence type="ECO:0000259" key="1">
    <source>
        <dbReference type="Pfam" id="PF12680"/>
    </source>
</evidence>
<dbReference type="EMBL" id="OX465084">
    <property type="protein sequence ID" value="CAI9297808.1"/>
    <property type="molecule type" value="Genomic_DNA"/>
</dbReference>
<dbReference type="AlphaFoldDB" id="A0AA36EIU9"/>
<dbReference type="PANTHER" id="PTHR33698:SF3">
    <property type="entry name" value="OS09G0266000 PROTEIN"/>
    <property type="match status" value="1"/>
</dbReference>
<name>A0AA36EIU9_LACSI</name>
<feature type="domain" description="SnoaL-like" evidence="1">
    <location>
        <begin position="94"/>
        <end position="189"/>
    </location>
</feature>
<proteinExistence type="predicted"/>
<accession>A0AA36EIU9</accession>
<keyword evidence="3" id="KW-1185">Reference proteome</keyword>
<dbReference type="Proteomes" id="UP001177003">
    <property type="component" value="Chromosome 8"/>
</dbReference>
<dbReference type="SUPFAM" id="SSF54427">
    <property type="entry name" value="NTF2-like"/>
    <property type="match status" value="1"/>
</dbReference>
<evidence type="ECO:0000313" key="3">
    <source>
        <dbReference type="Proteomes" id="UP001177003"/>
    </source>
</evidence>
<protein>
    <recommendedName>
        <fullName evidence="1">SnoaL-like domain-containing protein</fullName>
    </recommendedName>
</protein>
<organism evidence="2 3">
    <name type="scientific">Lactuca saligna</name>
    <name type="common">Willowleaf lettuce</name>
    <dbReference type="NCBI Taxonomy" id="75948"/>
    <lineage>
        <taxon>Eukaryota</taxon>
        <taxon>Viridiplantae</taxon>
        <taxon>Streptophyta</taxon>
        <taxon>Embryophyta</taxon>
        <taxon>Tracheophyta</taxon>
        <taxon>Spermatophyta</taxon>
        <taxon>Magnoliopsida</taxon>
        <taxon>eudicotyledons</taxon>
        <taxon>Gunneridae</taxon>
        <taxon>Pentapetalae</taxon>
        <taxon>asterids</taxon>
        <taxon>campanulids</taxon>
        <taxon>Asterales</taxon>
        <taxon>Asteraceae</taxon>
        <taxon>Cichorioideae</taxon>
        <taxon>Cichorieae</taxon>
        <taxon>Lactucinae</taxon>
        <taxon>Lactuca</taxon>
    </lineage>
</organism>
<dbReference type="PANTHER" id="PTHR33698">
    <property type="entry name" value="NUCLEAR TRANSPORT FACTOR 2 (NTF2)-LIKE PROTEIN"/>
    <property type="match status" value="1"/>
</dbReference>
<dbReference type="Pfam" id="PF12680">
    <property type="entry name" value="SnoaL_2"/>
    <property type="match status" value="1"/>
</dbReference>